<organism evidence="1 2">
    <name type="scientific">Actinomyces ruminicola</name>
    <dbReference type="NCBI Taxonomy" id="332524"/>
    <lineage>
        <taxon>Bacteria</taxon>
        <taxon>Bacillati</taxon>
        <taxon>Actinomycetota</taxon>
        <taxon>Actinomycetes</taxon>
        <taxon>Actinomycetales</taxon>
        <taxon>Actinomycetaceae</taxon>
        <taxon>Actinomyces</taxon>
    </lineage>
</organism>
<evidence type="ECO:0000313" key="2">
    <source>
        <dbReference type="Proteomes" id="UP000198541"/>
    </source>
</evidence>
<protein>
    <submittedName>
        <fullName evidence="1">Uncharacterized protein</fullName>
    </submittedName>
</protein>
<dbReference type="EMBL" id="FNIM01000012">
    <property type="protein sequence ID" value="SDN74933.1"/>
    <property type="molecule type" value="Genomic_DNA"/>
</dbReference>
<keyword evidence="2" id="KW-1185">Reference proteome</keyword>
<name>A0A1H0DY30_9ACTO</name>
<gene>
    <name evidence="1" type="ORF">SAMN05216355_11276</name>
</gene>
<accession>A0A1H0DY30</accession>
<reference evidence="2" key="1">
    <citation type="submission" date="2016-10" db="EMBL/GenBank/DDBJ databases">
        <authorList>
            <person name="Varghese N."/>
            <person name="Submissions S."/>
        </authorList>
    </citation>
    <scope>NUCLEOTIDE SEQUENCE [LARGE SCALE GENOMIC DNA]</scope>
    <source>
        <strain evidence="2">DSM 27982</strain>
    </source>
</reference>
<sequence>MTPGPQIKSAQSRGFILGADFLSVQTHDGGEDDAARVDHYRYLHRRAGTWEREHTPNQKSQ</sequence>
<dbReference type="Proteomes" id="UP000198541">
    <property type="component" value="Unassembled WGS sequence"/>
</dbReference>
<dbReference type="AlphaFoldDB" id="A0A1H0DY30"/>
<evidence type="ECO:0000313" key="1">
    <source>
        <dbReference type="EMBL" id="SDN74933.1"/>
    </source>
</evidence>
<proteinExistence type="predicted"/>